<sequence>MNRNDNTNEKDRLDNDCLDIKYLTQDALSMELEKGYREMIDGEGTSVEETFSSIRKKYNL</sequence>
<reference evidence="1 2" key="1">
    <citation type="submission" date="2020-08" db="EMBL/GenBank/DDBJ databases">
        <title>Genome sequence of Erysipelothrix inopinata DSM 15511T.</title>
        <authorList>
            <person name="Hyun D.-W."/>
            <person name="Bae J.-W."/>
        </authorList>
    </citation>
    <scope>NUCLEOTIDE SEQUENCE [LARGE SCALE GENOMIC DNA]</scope>
    <source>
        <strain evidence="1 2">DSM 15511</strain>
    </source>
</reference>
<dbReference type="EMBL" id="CP060715">
    <property type="protein sequence ID" value="QNN59845.1"/>
    <property type="molecule type" value="Genomic_DNA"/>
</dbReference>
<keyword evidence="2" id="KW-1185">Reference proteome</keyword>
<accession>A0A7G9RW70</accession>
<evidence type="ECO:0000313" key="1">
    <source>
        <dbReference type="EMBL" id="QNN59845.1"/>
    </source>
</evidence>
<dbReference type="RefSeq" id="WP_187532979.1">
    <property type="nucleotide sequence ID" value="NZ_CBCSHU010000002.1"/>
</dbReference>
<protein>
    <submittedName>
        <fullName evidence="1">Uncharacterized protein</fullName>
    </submittedName>
</protein>
<name>A0A7G9RW70_9FIRM</name>
<dbReference type="Proteomes" id="UP000515928">
    <property type="component" value="Chromosome"/>
</dbReference>
<dbReference type="AlphaFoldDB" id="A0A7G9RW70"/>
<organism evidence="1 2">
    <name type="scientific">Erysipelothrix inopinata</name>
    <dbReference type="NCBI Taxonomy" id="225084"/>
    <lineage>
        <taxon>Bacteria</taxon>
        <taxon>Bacillati</taxon>
        <taxon>Bacillota</taxon>
        <taxon>Erysipelotrichia</taxon>
        <taxon>Erysipelotrichales</taxon>
        <taxon>Erysipelotrichaceae</taxon>
        <taxon>Erysipelothrix</taxon>
    </lineage>
</organism>
<evidence type="ECO:0000313" key="2">
    <source>
        <dbReference type="Proteomes" id="UP000515928"/>
    </source>
</evidence>
<gene>
    <name evidence="1" type="ORF">H9L01_05485</name>
</gene>
<proteinExistence type="predicted"/>
<dbReference type="KEGG" id="eio:H9L01_05485"/>